<name>A0A238L968_9RHOB</name>
<dbReference type="Gene3D" id="1.10.10.10">
    <property type="entry name" value="Winged helix-like DNA-binding domain superfamily/Winged helix DNA-binding domain"/>
    <property type="match status" value="1"/>
</dbReference>
<evidence type="ECO:0000313" key="2">
    <source>
        <dbReference type="EMBL" id="SMY06122.1"/>
    </source>
</evidence>
<protein>
    <submittedName>
        <fullName evidence="2">Bacterial regulatory proteins, luxR family</fullName>
    </submittedName>
</protein>
<dbReference type="GO" id="GO:0006355">
    <property type="term" value="P:regulation of DNA-templated transcription"/>
    <property type="evidence" value="ECO:0007669"/>
    <property type="project" value="InterPro"/>
</dbReference>
<reference evidence="2 3" key="1">
    <citation type="submission" date="2017-05" db="EMBL/GenBank/DDBJ databases">
        <authorList>
            <person name="Song R."/>
            <person name="Chenine A.L."/>
            <person name="Ruprecht R.M."/>
        </authorList>
    </citation>
    <scope>NUCLEOTIDE SEQUENCE [LARGE SCALE GENOMIC DNA]</scope>
    <source>
        <strain evidence="2 3">CECT 8899</strain>
    </source>
</reference>
<feature type="domain" description="HTH luxR-type" evidence="1">
    <location>
        <begin position="217"/>
        <end position="274"/>
    </location>
</feature>
<dbReference type="SUPFAM" id="SSF46894">
    <property type="entry name" value="C-terminal effector domain of the bipartite response regulators"/>
    <property type="match status" value="1"/>
</dbReference>
<dbReference type="SMART" id="SM00421">
    <property type="entry name" value="HTH_LUXR"/>
    <property type="match status" value="1"/>
</dbReference>
<organism evidence="2 3">
    <name type="scientific">Flavimaricola marinus</name>
    <dbReference type="NCBI Taxonomy" id="1819565"/>
    <lineage>
        <taxon>Bacteria</taxon>
        <taxon>Pseudomonadati</taxon>
        <taxon>Pseudomonadota</taxon>
        <taxon>Alphaproteobacteria</taxon>
        <taxon>Rhodobacterales</taxon>
        <taxon>Paracoccaceae</taxon>
        <taxon>Flavimaricola</taxon>
    </lineage>
</organism>
<dbReference type="AlphaFoldDB" id="A0A238L968"/>
<dbReference type="Proteomes" id="UP000201613">
    <property type="component" value="Unassembled WGS sequence"/>
</dbReference>
<evidence type="ECO:0000313" key="3">
    <source>
        <dbReference type="Proteomes" id="UP000201613"/>
    </source>
</evidence>
<sequence>MVLGVNFVSVLPSRSIDADSNGRQQDQELSIIDGIASWCESLSGQIPLIEGLRQVLGALDGAAICLTRVQENSSRIGTSMIVDTETSQKRGHRLERSFASIVLGPYCLKPKPGTPWFSSMLDGEVDPALRDFQRRRGLQELVVIPLEIKGKTVDFLEIHFEQRLDGNQFALLNLAAATFVRTWGRRATGLFSEYILSPLKTKRDKLSELPLLSVENPARLSRCEYRVCLMLSRGYSVQAIEEEFGISRTTSRTHLRNIYAKTGCSSLAELTFRLMDKTKPGISGFDAEARVV</sequence>
<dbReference type="InterPro" id="IPR016032">
    <property type="entry name" value="Sig_transdc_resp-reg_C-effctor"/>
</dbReference>
<keyword evidence="3" id="KW-1185">Reference proteome</keyword>
<dbReference type="GO" id="GO:0003677">
    <property type="term" value="F:DNA binding"/>
    <property type="evidence" value="ECO:0007669"/>
    <property type="project" value="InterPro"/>
</dbReference>
<dbReference type="InterPro" id="IPR036388">
    <property type="entry name" value="WH-like_DNA-bd_sf"/>
</dbReference>
<dbReference type="EMBL" id="FXZK01000001">
    <property type="protein sequence ID" value="SMY06122.1"/>
    <property type="molecule type" value="Genomic_DNA"/>
</dbReference>
<dbReference type="InterPro" id="IPR000792">
    <property type="entry name" value="Tscrpt_reg_LuxR_C"/>
</dbReference>
<accession>A0A238L968</accession>
<proteinExistence type="predicted"/>
<evidence type="ECO:0000259" key="1">
    <source>
        <dbReference type="SMART" id="SM00421"/>
    </source>
</evidence>
<gene>
    <name evidence="2" type="ORF">LOM8899_00243</name>
</gene>
<dbReference type="Pfam" id="PF00196">
    <property type="entry name" value="GerE"/>
    <property type="match status" value="1"/>
</dbReference>